<accession>A0ABP8ELJ6</accession>
<dbReference type="Proteomes" id="UP001501586">
    <property type="component" value="Unassembled WGS sequence"/>
</dbReference>
<reference evidence="2" key="1">
    <citation type="journal article" date="2019" name="Int. J. Syst. Evol. Microbiol.">
        <title>The Global Catalogue of Microorganisms (GCM) 10K type strain sequencing project: providing services to taxonomists for standard genome sequencing and annotation.</title>
        <authorList>
            <consortium name="The Broad Institute Genomics Platform"/>
            <consortium name="The Broad Institute Genome Sequencing Center for Infectious Disease"/>
            <person name="Wu L."/>
            <person name="Ma J."/>
        </authorList>
    </citation>
    <scope>NUCLEOTIDE SEQUENCE [LARGE SCALE GENOMIC DNA]</scope>
    <source>
        <strain evidence="2">JCM 17458</strain>
    </source>
</reference>
<dbReference type="EMBL" id="BAABAZ010000006">
    <property type="protein sequence ID" value="GAA4284832.1"/>
    <property type="molecule type" value="Genomic_DNA"/>
</dbReference>
<evidence type="ECO:0000313" key="1">
    <source>
        <dbReference type="EMBL" id="GAA4284832.1"/>
    </source>
</evidence>
<organism evidence="1 2">
    <name type="scientific">Brevibacterium daeguense</name>
    <dbReference type="NCBI Taxonomy" id="909936"/>
    <lineage>
        <taxon>Bacteria</taxon>
        <taxon>Bacillati</taxon>
        <taxon>Actinomycetota</taxon>
        <taxon>Actinomycetes</taxon>
        <taxon>Micrococcales</taxon>
        <taxon>Brevibacteriaceae</taxon>
        <taxon>Brevibacterium</taxon>
    </lineage>
</organism>
<proteinExistence type="predicted"/>
<protein>
    <submittedName>
        <fullName evidence="1">Uncharacterized protein</fullName>
    </submittedName>
</protein>
<comment type="caution">
    <text evidence="1">The sequence shown here is derived from an EMBL/GenBank/DDBJ whole genome shotgun (WGS) entry which is preliminary data.</text>
</comment>
<evidence type="ECO:0000313" key="2">
    <source>
        <dbReference type="Proteomes" id="UP001501586"/>
    </source>
</evidence>
<keyword evidence="2" id="KW-1185">Reference proteome</keyword>
<gene>
    <name evidence="1" type="ORF">GCM10022261_23630</name>
</gene>
<sequence>MALNRAARHRLSVQENDIAYVGFINNWNGTNVEPARADETRRIYGYLPSWFTDDPWPAE</sequence>
<name>A0ABP8ELJ6_9MICO</name>